<organism evidence="5 7">
    <name type="scientific">Mastigocoleus testarum BC008</name>
    <dbReference type="NCBI Taxonomy" id="371196"/>
    <lineage>
        <taxon>Bacteria</taxon>
        <taxon>Bacillati</taxon>
        <taxon>Cyanobacteriota</taxon>
        <taxon>Cyanophyceae</taxon>
        <taxon>Nostocales</taxon>
        <taxon>Hapalosiphonaceae</taxon>
        <taxon>Mastigocoleus</taxon>
    </lineage>
</organism>
<comment type="caution">
    <text evidence="5">The sequence shown here is derived from an EMBL/GenBank/DDBJ whole genome shotgun (WGS) entry which is preliminary data.</text>
</comment>
<keyword evidence="7" id="KW-1185">Reference proteome</keyword>
<keyword evidence="1" id="KW-0805">Transcription regulation</keyword>
<evidence type="ECO:0000256" key="3">
    <source>
        <dbReference type="ARBA" id="ARBA00023125"/>
    </source>
</evidence>
<proteinExistence type="predicted"/>
<keyword evidence="2" id="KW-0731">Sigma factor</keyword>
<dbReference type="EMBL" id="LMTZ01000009">
    <property type="protein sequence ID" value="KST69943.1"/>
    <property type="molecule type" value="Genomic_DNA"/>
</dbReference>
<dbReference type="PANTHER" id="PTHR43133:SF8">
    <property type="entry name" value="RNA POLYMERASE SIGMA FACTOR HI_1459-RELATED"/>
    <property type="match status" value="1"/>
</dbReference>
<evidence type="ECO:0000313" key="6">
    <source>
        <dbReference type="EMBL" id="KST69943.1"/>
    </source>
</evidence>
<evidence type="ECO:0000313" key="7">
    <source>
        <dbReference type="Proteomes" id="UP000053372"/>
    </source>
</evidence>
<dbReference type="OrthoDB" id="529563at2"/>
<evidence type="ECO:0000256" key="4">
    <source>
        <dbReference type="ARBA" id="ARBA00023163"/>
    </source>
</evidence>
<dbReference type="PANTHER" id="PTHR43133">
    <property type="entry name" value="RNA POLYMERASE ECF-TYPE SIGMA FACTO"/>
    <property type="match status" value="1"/>
</dbReference>
<dbReference type="AlphaFoldDB" id="A0A0V7ZZH1"/>
<dbReference type="SUPFAM" id="SSF88659">
    <property type="entry name" value="Sigma3 and sigma4 domains of RNA polymerase sigma factors"/>
    <property type="match status" value="1"/>
</dbReference>
<dbReference type="InterPro" id="IPR036388">
    <property type="entry name" value="WH-like_DNA-bd_sf"/>
</dbReference>
<dbReference type="Proteomes" id="UP000053372">
    <property type="component" value="Unassembled WGS sequence"/>
</dbReference>
<dbReference type="GO" id="GO:0003677">
    <property type="term" value="F:DNA binding"/>
    <property type="evidence" value="ECO:0007669"/>
    <property type="project" value="UniProtKB-KW"/>
</dbReference>
<evidence type="ECO:0000256" key="2">
    <source>
        <dbReference type="ARBA" id="ARBA00023082"/>
    </source>
</evidence>
<gene>
    <name evidence="5" type="ORF">BC008_05750</name>
    <name evidence="6" type="ORF">BC008_05760</name>
</gene>
<dbReference type="InterPro" id="IPR039425">
    <property type="entry name" value="RNA_pol_sigma-70-like"/>
</dbReference>
<dbReference type="Gene3D" id="1.10.10.10">
    <property type="entry name" value="Winged helix-like DNA-binding domain superfamily/Winged helix DNA-binding domain"/>
    <property type="match status" value="1"/>
</dbReference>
<dbReference type="InterPro" id="IPR013324">
    <property type="entry name" value="RNA_pol_sigma_r3/r4-like"/>
</dbReference>
<dbReference type="RefSeq" id="WP_027842481.1">
    <property type="nucleotide sequence ID" value="NZ_LMTZ01000009.1"/>
</dbReference>
<keyword evidence="3" id="KW-0238">DNA-binding</keyword>
<reference evidence="5 7" key="1">
    <citation type="journal article" date="2015" name="Genome Announc.">
        <title>Draft Genome of the Euendolithic (true boring) Cyanobacterium Mastigocoleus testarum strain BC008.</title>
        <authorList>
            <person name="Guida B.S."/>
            <person name="Garcia-Pichel F."/>
        </authorList>
    </citation>
    <scope>NUCLEOTIDE SEQUENCE [LARGE SCALE GENOMIC DNA]</scope>
    <source>
        <strain evidence="5 7">BC008</strain>
    </source>
</reference>
<dbReference type="EMBL" id="LMTZ01000010">
    <property type="protein sequence ID" value="KST69940.1"/>
    <property type="molecule type" value="Genomic_DNA"/>
</dbReference>
<evidence type="ECO:0000313" key="5">
    <source>
        <dbReference type="EMBL" id="KST69940.1"/>
    </source>
</evidence>
<dbReference type="GO" id="GO:0016987">
    <property type="term" value="F:sigma factor activity"/>
    <property type="evidence" value="ECO:0007669"/>
    <property type="project" value="UniProtKB-KW"/>
</dbReference>
<protein>
    <submittedName>
        <fullName evidence="5">Uncharacterized protein</fullName>
    </submittedName>
</protein>
<keyword evidence="4" id="KW-0804">Transcription</keyword>
<evidence type="ECO:0000256" key="1">
    <source>
        <dbReference type="ARBA" id="ARBA00023015"/>
    </source>
</evidence>
<sequence length="212" mass="25363">MKNMKEQLYVKTQSFIFAHMELLRRTYPELDTVVNWNSLYKNVQNRLRQFNMAKNYKSDEIIMEVLTRYDKKVKKKEEIPNVEAWMKLTALNCIRELNRQEYPVTAFRKIPHDPSDFETDPKLVKSMMSNSEDITDLESENRSQVRKAMSKLPSYKRELLELRIVQGLSWNEIANHYISKGKNIKVATLRKRKERALEELRGVFLEMIREDK</sequence>
<accession>A0A0V7ZZH1</accession>
<name>A0A0V7ZZH1_9CYAN</name>